<evidence type="ECO:0000313" key="2">
    <source>
        <dbReference type="EMBL" id="KAA0155756.1"/>
    </source>
</evidence>
<dbReference type="Proteomes" id="UP000323011">
    <property type="component" value="Unassembled WGS sequence"/>
</dbReference>
<dbReference type="GO" id="GO:0005524">
    <property type="term" value="F:ATP binding"/>
    <property type="evidence" value="ECO:0007669"/>
    <property type="project" value="InterPro"/>
</dbReference>
<feature type="compositionally biased region" description="Low complexity" evidence="1">
    <location>
        <begin position="467"/>
        <end position="497"/>
    </location>
</feature>
<dbReference type="SUPFAM" id="SSF68923">
    <property type="entry name" value="PEP carboxykinase N-terminal domain"/>
    <property type="match status" value="1"/>
</dbReference>
<dbReference type="GO" id="GO:0004612">
    <property type="term" value="F:phosphoenolpyruvate carboxykinase (ATP) activity"/>
    <property type="evidence" value="ECO:0007669"/>
    <property type="project" value="InterPro"/>
</dbReference>
<evidence type="ECO:0000313" key="3">
    <source>
        <dbReference type="Proteomes" id="UP000323011"/>
    </source>
</evidence>
<gene>
    <name evidence="2" type="ORF">FNF29_01671</name>
</gene>
<evidence type="ECO:0000256" key="1">
    <source>
        <dbReference type="SAM" id="MobiDB-lite"/>
    </source>
</evidence>
<feature type="region of interest" description="Disordered" evidence="1">
    <location>
        <begin position="467"/>
        <end position="519"/>
    </location>
</feature>
<dbReference type="Gene3D" id="3.40.449.10">
    <property type="entry name" value="Phosphoenolpyruvate Carboxykinase, domain 1"/>
    <property type="match status" value="1"/>
</dbReference>
<dbReference type="AlphaFoldDB" id="A0A5A8CRV8"/>
<dbReference type="EMBL" id="VLTN01000006">
    <property type="protein sequence ID" value="KAA0155756.1"/>
    <property type="molecule type" value="Genomic_DNA"/>
</dbReference>
<dbReference type="InterPro" id="IPR001272">
    <property type="entry name" value="PEP_carboxykinase_ATP"/>
</dbReference>
<name>A0A5A8CRV8_CAFRO</name>
<protein>
    <submittedName>
        <fullName evidence="2">Uncharacterized protein</fullName>
    </submittedName>
</protein>
<dbReference type="GO" id="GO:0006094">
    <property type="term" value="P:gluconeogenesis"/>
    <property type="evidence" value="ECO:0007669"/>
    <property type="project" value="InterPro"/>
</dbReference>
<dbReference type="OMA" id="EFNWSLA"/>
<accession>A0A5A8CRV8</accession>
<organism evidence="2 3">
    <name type="scientific">Cafeteria roenbergensis</name>
    <name type="common">Marine flagellate</name>
    <dbReference type="NCBI Taxonomy" id="33653"/>
    <lineage>
        <taxon>Eukaryota</taxon>
        <taxon>Sar</taxon>
        <taxon>Stramenopiles</taxon>
        <taxon>Bigyra</taxon>
        <taxon>Opalozoa</taxon>
        <taxon>Bicosoecida</taxon>
        <taxon>Cafeteriaceae</taxon>
        <taxon>Cafeteria</taxon>
    </lineage>
</organism>
<sequence>MAMALRPALVRAVRGRAMSSLAITPYHLEEPESFVFPNERYGCNYDVNWSVTSDHVTPQGDVFAMLPVRNLIMYSSGKPTAARALESADATERASGASTDSFPGFESMSVDDFEDLRDSVAADLSSRKRIFVEDAAVGSYRESEIKVRVISDRPEAALFFRNMLHPVPRYSAESFPRNIVVIDASMHGTGVDGKGAPAEPAVIATDIDPEAPTSAKATVIVRGRVPLSQIMEHVAHCATQLAVVGGYRHLDGAPPAAAAGIERGTATADRYRLADESAPQPSLLVLPGDVFTDAAGTTAVLGANGAVAASRVAAGAAALTGASEDPASVDAAFAAAMAGSGVLAAHHFVWDADRLSSLWRGVAAPTAALGSAALPRGALSLNGGAIAATGLAAPVTLAHPNRLVLCSKDAKVGPKVDRAAFVDAAATLFRMSDDEAALLDARIAASNPELSVVASVEQLLGAAPKKAAAAAAAPAEPKKPAAAAAAEPKKPAAAAAAEPKKAAKTKATKGKSAKGKARK</sequence>
<dbReference type="PANTHER" id="PTHR30031:SF2">
    <property type="entry name" value="PHOSPHOENOLPYRUVATE CARBOXYKINASE (ATP)"/>
    <property type="match status" value="1"/>
</dbReference>
<dbReference type="InterPro" id="IPR008210">
    <property type="entry name" value="PEP_carboxykinase_N"/>
</dbReference>
<dbReference type="PANTHER" id="PTHR30031">
    <property type="entry name" value="PHOSPHOENOLPYRUVATE CARBOXYKINASE ATP"/>
    <property type="match status" value="1"/>
</dbReference>
<reference evidence="2 3" key="1">
    <citation type="submission" date="2019-07" db="EMBL/GenBank/DDBJ databases">
        <title>Genomes of Cafeteria roenbergensis.</title>
        <authorList>
            <person name="Fischer M.G."/>
            <person name="Hackl T."/>
            <person name="Roman M."/>
        </authorList>
    </citation>
    <scope>NUCLEOTIDE SEQUENCE [LARGE SCALE GENOMIC DNA]</scope>
    <source>
        <strain evidence="2 3">BVI</strain>
    </source>
</reference>
<dbReference type="Pfam" id="PF01293">
    <property type="entry name" value="PEPCK_ATP"/>
    <property type="match status" value="1"/>
</dbReference>
<feature type="compositionally biased region" description="Basic residues" evidence="1">
    <location>
        <begin position="502"/>
        <end position="519"/>
    </location>
</feature>
<comment type="caution">
    <text evidence="2">The sequence shown here is derived from an EMBL/GenBank/DDBJ whole genome shotgun (WGS) entry which is preliminary data.</text>
</comment>
<proteinExistence type="predicted"/>
<dbReference type="GO" id="GO:0005829">
    <property type="term" value="C:cytosol"/>
    <property type="evidence" value="ECO:0007669"/>
    <property type="project" value="TreeGrafter"/>
</dbReference>
<keyword evidence="3" id="KW-1185">Reference proteome</keyword>